<evidence type="ECO:0000259" key="6">
    <source>
        <dbReference type="PROSITE" id="PS51686"/>
    </source>
</evidence>
<comment type="caution">
    <text evidence="5">Lacks conserved residue(s) required for the propagation of feature annotation.</text>
</comment>
<dbReference type="InterPro" id="IPR054728">
    <property type="entry name" value="RsmB-like_ferredoxin"/>
</dbReference>
<name>A0A0C1C046_9BACT</name>
<evidence type="ECO:0000256" key="5">
    <source>
        <dbReference type="PROSITE-ProRule" id="PRU01023"/>
    </source>
</evidence>
<dbReference type="Pfam" id="PF22458">
    <property type="entry name" value="RsmF-B_ferredox"/>
    <property type="match status" value="1"/>
</dbReference>
<dbReference type="PANTHER" id="PTHR22807">
    <property type="entry name" value="NOP2 YEAST -RELATED NOL1/NOP2/FMU SUN DOMAIN-CONTAINING"/>
    <property type="match status" value="1"/>
</dbReference>
<feature type="active site" description="Nucleophile" evidence="5">
    <location>
        <position position="332"/>
    </location>
</feature>
<dbReference type="Proteomes" id="UP000031307">
    <property type="component" value="Unassembled WGS sequence"/>
</dbReference>
<feature type="binding site" evidence="5">
    <location>
        <position position="234"/>
    </location>
    <ligand>
        <name>S-adenosyl-L-methionine</name>
        <dbReference type="ChEBI" id="CHEBI:59789"/>
    </ligand>
</feature>
<feature type="binding site" evidence="5">
    <location>
        <position position="261"/>
    </location>
    <ligand>
        <name>S-adenosyl-L-methionine</name>
        <dbReference type="ChEBI" id="CHEBI:59789"/>
    </ligand>
</feature>
<dbReference type="PRINTS" id="PR02008">
    <property type="entry name" value="RCMTFAMILY"/>
</dbReference>
<dbReference type="InterPro" id="IPR029063">
    <property type="entry name" value="SAM-dependent_MTases_sf"/>
</dbReference>
<keyword evidence="1 5" id="KW-0489">Methyltransferase</keyword>
<dbReference type="EC" id="2.1.1.176" evidence="7"/>
<protein>
    <submittedName>
        <fullName evidence="7">Ribosomal RNA small subunit methyltransferase B</fullName>
        <ecNumber evidence="7">2.1.1.176</ecNumber>
    </submittedName>
</protein>
<dbReference type="GO" id="GO:0000470">
    <property type="term" value="P:maturation of LSU-rRNA"/>
    <property type="evidence" value="ECO:0007669"/>
    <property type="project" value="TreeGrafter"/>
</dbReference>
<keyword evidence="4 5" id="KW-0694">RNA-binding</keyword>
<dbReference type="InterPro" id="IPR049560">
    <property type="entry name" value="MeTrfase_RsmB-F_NOP2_cat"/>
</dbReference>
<reference evidence="7 8" key="1">
    <citation type="journal article" date="2014" name="Mol. Biol. Evol.">
        <title>Massive expansion of Ubiquitination-related gene families within the Chlamydiae.</title>
        <authorList>
            <person name="Domman D."/>
            <person name="Collingro A."/>
            <person name="Lagkouvardos I."/>
            <person name="Gehre L."/>
            <person name="Weinmaier T."/>
            <person name="Rattei T."/>
            <person name="Subtil A."/>
            <person name="Horn M."/>
        </authorList>
    </citation>
    <scope>NUCLEOTIDE SEQUENCE [LARGE SCALE GENOMIC DNA]</scope>
    <source>
        <strain evidence="7 8">OEW1</strain>
    </source>
</reference>
<evidence type="ECO:0000313" key="7">
    <source>
        <dbReference type="EMBL" id="KIA77041.1"/>
    </source>
</evidence>
<comment type="similarity">
    <text evidence="5">Belongs to the class I-like SAM-binding methyltransferase superfamily. RsmB/NOP family.</text>
</comment>
<evidence type="ECO:0000313" key="8">
    <source>
        <dbReference type="Proteomes" id="UP000031307"/>
    </source>
</evidence>
<dbReference type="Pfam" id="PF01189">
    <property type="entry name" value="Methyltr_RsmB-F"/>
    <property type="match status" value="1"/>
</dbReference>
<evidence type="ECO:0000256" key="3">
    <source>
        <dbReference type="ARBA" id="ARBA00022691"/>
    </source>
</evidence>
<dbReference type="GO" id="GO:0009383">
    <property type="term" value="F:rRNA (cytosine-C5-)-methyltransferase activity"/>
    <property type="evidence" value="ECO:0007669"/>
    <property type="project" value="TreeGrafter"/>
</dbReference>
<dbReference type="GO" id="GO:0070475">
    <property type="term" value="P:rRNA base methylation"/>
    <property type="evidence" value="ECO:0007669"/>
    <property type="project" value="TreeGrafter"/>
</dbReference>
<accession>A0A0C1C046</accession>
<dbReference type="InterPro" id="IPR023267">
    <property type="entry name" value="RCMT"/>
</dbReference>
<keyword evidence="3 5" id="KW-0949">S-adenosyl-L-methionine</keyword>
<dbReference type="AlphaFoldDB" id="A0A0C1C046"/>
<feature type="domain" description="SAM-dependent MTase RsmB/NOP-type" evidence="6">
    <location>
        <begin position="121"/>
        <end position="379"/>
    </location>
</feature>
<evidence type="ECO:0000256" key="4">
    <source>
        <dbReference type="ARBA" id="ARBA00022884"/>
    </source>
</evidence>
<dbReference type="PANTHER" id="PTHR22807:SF54">
    <property type="entry name" value="CHROMOSOME UNDETERMINED SCAFFOLD_82, WHOLE GENOME SHOTGUN SEQUENCE"/>
    <property type="match status" value="1"/>
</dbReference>
<dbReference type="EMBL" id="JSAM01000092">
    <property type="protein sequence ID" value="KIA77041.1"/>
    <property type="molecule type" value="Genomic_DNA"/>
</dbReference>
<feature type="binding site" evidence="5">
    <location>
        <position position="279"/>
    </location>
    <ligand>
        <name>S-adenosyl-L-methionine</name>
        <dbReference type="ChEBI" id="CHEBI:59789"/>
    </ligand>
</feature>
<proteinExistence type="inferred from homology"/>
<dbReference type="PROSITE" id="PS51686">
    <property type="entry name" value="SAM_MT_RSMB_NOP"/>
    <property type="match status" value="1"/>
</dbReference>
<dbReference type="Gene3D" id="3.30.70.1170">
    <property type="entry name" value="Sun protein, domain 3"/>
    <property type="match status" value="1"/>
</dbReference>
<gene>
    <name evidence="7" type="primary">rsmB</name>
    <name evidence="7" type="ORF">DB43_GW00090</name>
</gene>
<organism evidence="7 8">
    <name type="scientific">Parachlamydia acanthamoebae</name>
    <dbReference type="NCBI Taxonomy" id="83552"/>
    <lineage>
        <taxon>Bacteria</taxon>
        <taxon>Pseudomonadati</taxon>
        <taxon>Chlamydiota</taxon>
        <taxon>Chlamydiia</taxon>
        <taxon>Parachlamydiales</taxon>
        <taxon>Parachlamydiaceae</taxon>
        <taxon>Parachlamydia</taxon>
    </lineage>
</organism>
<evidence type="ECO:0000256" key="2">
    <source>
        <dbReference type="ARBA" id="ARBA00022679"/>
    </source>
</evidence>
<dbReference type="PATRIC" id="fig|83552.4.peg.1818"/>
<sequence>MYSANPFRLRHLFSLLDFYMEQELPLDLVISRYFKLRKSLGSKDRAFVAEAIYGMMRWITLIDFFCEENASWEKKWEIYQTLDIPTLIKDTSIPEHIRFGFPKDLYDLILKSHGIEKGQEICLASNAPAPTTVRVNLLKTDRETLLSQWSEKYQISACSRSSTGIVFHKKINFFELPEFRQGLFEVQDEGSQLISELMQVEPGQQVLDYCSGSGGKTLAFAPKMEKRGQIFLHDIRKKILLEAKKRLRRAGVQNSQIVNPDDEPKLKKLKKQMDWVLADVPCSGIGTLRRNPDMKWKFSEEMLTRLVGQQRTIFEKALSYMKPEGHIVYATCSILNEENQQQIDHFVKTYDLEIVGKTFQSIPHEGRMDGFFATVLRKRREKNHIIKVVCGNRLDRHTLNKRMQFSKIFLLIP</sequence>
<dbReference type="SUPFAM" id="SSF53335">
    <property type="entry name" value="S-adenosyl-L-methionine-dependent methyltransferases"/>
    <property type="match status" value="1"/>
</dbReference>
<dbReference type="Gene3D" id="3.40.50.150">
    <property type="entry name" value="Vaccinia Virus protein VP39"/>
    <property type="match status" value="1"/>
</dbReference>
<evidence type="ECO:0000256" key="1">
    <source>
        <dbReference type="ARBA" id="ARBA00022603"/>
    </source>
</evidence>
<dbReference type="GO" id="GO:0003723">
    <property type="term" value="F:RNA binding"/>
    <property type="evidence" value="ECO:0007669"/>
    <property type="project" value="UniProtKB-UniRule"/>
</dbReference>
<dbReference type="InterPro" id="IPR001678">
    <property type="entry name" value="MeTrfase_RsmB-F_NOP2_dom"/>
</dbReference>
<comment type="caution">
    <text evidence="7">The sequence shown here is derived from an EMBL/GenBank/DDBJ whole genome shotgun (WGS) entry which is preliminary data.</text>
</comment>
<keyword evidence="2 5" id="KW-0808">Transferase</keyword>